<evidence type="ECO:0000313" key="2">
    <source>
        <dbReference type="EMBL" id="GHO95205.1"/>
    </source>
</evidence>
<keyword evidence="1" id="KW-1133">Transmembrane helix</keyword>
<name>A0A8J3IQV0_9CHLR</name>
<organism evidence="2 3">
    <name type="scientific">Reticulibacter mediterranei</name>
    <dbReference type="NCBI Taxonomy" id="2778369"/>
    <lineage>
        <taxon>Bacteria</taxon>
        <taxon>Bacillati</taxon>
        <taxon>Chloroflexota</taxon>
        <taxon>Ktedonobacteria</taxon>
        <taxon>Ktedonobacterales</taxon>
        <taxon>Reticulibacteraceae</taxon>
        <taxon>Reticulibacter</taxon>
    </lineage>
</organism>
<protein>
    <recommendedName>
        <fullName evidence="4">Transmembrane protein</fullName>
    </recommendedName>
</protein>
<gene>
    <name evidence="2" type="ORF">KSF_052530</name>
</gene>
<evidence type="ECO:0000256" key="1">
    <source>
        <dbReference type="SAM" id="Phobius"/>
    </source>
</evidence>
<feature type="transmembrane region" description="Helical" evidence="1">
    <location>
        <begin position="120"/>
        <end position="140"/>
    </location>
</feature>
<accession>A0A8J3IQV0</accession>
<keyword evidence="3" id="KW-1185">Reference proteome</keyword>
<sequence>MKKGLDLSMQHSPEDFTCPICKQIDRVEKVSAVYEAGTSIGAYSGGTVGVGMAGGVVGVGVAQTNMTGMSQTNRSLRLAPPPQPQLPQGEGCGVGLLLFLCFAVGLVGLGMALADNSERLIGAALFTVCTAGFVSLLVVLGRKSRIKKAEHAQQIVRWQQAVANWERLYYCGRNDVVFIPGNSETCVPAYELYKLL</sequence>
<dbReference type="EMBL" id="BNJK01000001">
    <property type="protein sequence ID" value="GHO95205.1"/>
    <property type="molecule type" value="Genomic_DNA"/>
</dbReference>
<dbReference type="Proteomes" id="UP000597444">
    <property type="component" value="Unassembled WGS sequence"/>
</dbReference>
<comment type="caution">
    <text evidence="2">The sequence shown here is derived from an EMBL/GenBank/DDBJ whole genome shotgun (WGS) entry which is preliminary data.</text>
</comment>
<proteinExistence type="predicted"/>
<evidence type="ECO:0008006" key="4">
    <source>
        <dbReference type="Google" id="ProtNLM"/>
    </source>
</evidence>
<keyword evidence="1" id="KW-0472">Membrane</keyword>
<reference evidence="2" key="1">
    <citation type="submission" date="2020-10" db="EMBL/GenBank/DDBJ databases">
        <title>Taxonomic study of unclassified bacteria belonging to the class Ktedonobacteria.</title>
        <authorList>
            <person name="Yabe S."/>
            <person name="Wang C.M."/>
            <person name="Zheng Y."/>
            <person name="Sakai Y."/>
            <person name="Cavaletti L."/>
            <person name="Monciardini P."/>
            <person name="Donadio S."/>
        </authorList>
    </citation>
    <scope>NUCLEOTIDE SEQUENCE</scope>
    <source>
        <strain evidence="2">ID150040</strain>
    </source>
</reference>
<dbReference type="AlphaFoldDB" id="A0A8J3IQV0"/>
<feature type="transmembrane region" description="Helical" evidence="1">
    <location>
        <begin position="94"/>
        <end position="114"/>
    </location>
</feature>
<keyword evidence="1" id="KW-0812">Transmembrane</keyword>
<evidence type="ECO:0000313" key="3">
    <source>
        <dbReference type="Proteomes" id="UP000597444"/>
    </source>
</evidence>